<dbReference type="RefSeq" id="WP_091281728.1">
    <property type="nucleotide sequence ID" value="NZ_JABAPH010000001.1"/>
</dbReference>
<dbReference type="GeneID" id="65345221"/>
<accession>A0A1H2LL34</accession>
<dbReference type="EMBL" id="LT629804">
    <property type="protein sequence ID" value="SDU81358.1"/>
    <property type="molecule type" value="Genomic_DNA"/>
</dbReference>
<protein>
    <submittedName>
        <fullName evidence="2">Universal stress protein family protein</fullName>
    </submittedName>
</protein>
<dbReference type="Proteomes" id="UP000214355">
    <property type="component" value="Chromosome I"/>
</dbReference>
<sequence>MSIVVPVGRGDRFNPILRRGITLAQNRDTSLVVLFSSVLDECSQDEIDKNVDLITDELEQVDIAFDIVTRLDGCELATKIRETALANDASLIIISLAPKPSHGSYQLGSQIQKLLVDAPCELLIMRDPISE</sequence>
<gene>
    <name evidence="2" type="ORF">SAMN04489737_1493</name>
</gene>
<dbReference type="InterPro" id="IPR014729">
    <property type="entry name" value="Rossmann-like_a/b/a_fold"/>
</dbReference>
<dbReference type="STRING" id="131112.SAMN04489737_1493"/>
<proteinExistence type="predicted"/>
<dbReference type="Gene3D" id="3.40.50.620">
    <property type="entry name" value="HUPs"/>
    <property type="match status" value="1"/>
</dbReference>
<dbReference type="SUPFAM" id="SSF52402">
    <property type="entry name" value="Adenine nucleotide alpha hydrolases-like"/>
    <property type="match status" value="1"/>
</dbReference>
<name>A0A1H2LL34_9ACTO</name>
<dbReference type="AlphaFoldDB" id="A0A1H2LL34"/>
<dbReference type="OrthoDB" id="5419113at2"/>
<dbReference type="InterPro" id="IPR006016">
    <property type="entry name" value="UspA"/>
</dbReference>
<evidence type="ECO:0000259" key="1">
    <source>
        <dbReference type="Pfam" id="PF00582"/>
    </source>
</evidence>
<keyword evidence="3" id="KW-1185">Reference proteome</keyword>
<dbReference type="Pfam" id="PF00582">
    <property type="entry name" value="Usp"/>
    <property type="match status" value="1"/>
</dbReference>
<organism evidence="2 3">
    <name type="scientific">Arcanobacterium phocae</name>
    <dbReference type="NCBI Taxonomy" id="131112"/>
    <lineage>
        <taxon>Bacteria</taxon>
        <taxon>Bacillati</taxon>
        <taxon>Actinomycetota</taxon>
        <taxon>Actinomycetes</taxon>
        <taxon>Actinomycetales</taxon>
        <taxon>Actinomycetaceae</taxon>
        <taxon>Arcanobacterium</taxon>
    </lineage>
</organism>
<reference evidence="3" key="1">
    <citation type="submission" date="2016-10" db="EMBL/GenBank/DDBJ databases">
        <authorList>
            <person name="Varghese N."/>
            <person name="Submissions S."/>
        </authorList>
    </citation>
    <scope>NUCLEOTIDE SEQUENCE [LARGE SCALE GENOMIC DNA]</scope>
    <source>
        <strain evidence="3">DSM 10002</strain>
    </source>
</reference>
<evidence type="ECO:0000313" key="3">
    <source>
        <dbReference type="Proteomes" id="UP000214355"/>
    </source>
</evidence>
<feature type="domain" description="UspA" evidence="1">
    <location>
        <begin position="2"/>
        <end position="126"/>
    </location>
</feature>
<evidence type="ECO:0000313" key="2">
    <source>
        <dbReference type="EMBL" id="SDU81358.1"/>
    </source>
</evidence>